<organism evidence="2 3">
    <name type="scientific">Parerythrobacter lacustris</name>
    <dbReference type="NCBI Taxonomy" id="2969984"/>
    <lineage>
        <taxon>Bacteria</taxon>
        <taxon>Pseudomonadati</taxon>
        <taxon>Pseudomonadota</taxon>
        <taxon>Alphaproteobacteria</taxon>
        <taxon>Sphingomonadales</taxon>
        <taxon>Erythrobacteraceae</taxon>
        <taxon>Parerythrobacter</taxon>
    </lineage>
</organism>
<evidence type="ECO:0000313" key="3">
    <source>
        <dbReference type="Proteomes" id="UP001206067"/>
    </source>
</evidence>
<accession>A0ABT1XV71</accession>
<gene>
    <name evidence="2" type="ORF">NSO95_12825</name>
</gene>
<dbReference type="EMBL" id="JANKHH010000007">
    <property type="protein sequence ID" value="MCR2834826.1"/>
    <property type="molecule type" value="Genomic_DNA"/>
</dbReference>
<comment type="caution">
    <text evidence="2">The sequence shown here is derived from an EMBL/GenBank/DDBJ whole genome shotgun (WGS) entry which is preliminary data.</text>
</comment>
<evidence type="ECO:0000256" key="1">
    <source>
        <dbReference type="SAM" id="Phobius"/>
    </source>
</evidence>
<keyword evidence="1" id="KW-1133">Transmembrane helix</keyword>
<sequence length="69" mass="7478">MSDDPAKARFFLISLNRLFGAVMVIAGILGASGLLPVDDWFGYALIAVGAIEFFVVPQILARAWRSPKP</sequence>
<keyword evidence="1" id="KW-0812">Transmembrane</keyword>
<reference evidence="2 3" key="1">
    <citation type="submission" date="2022-08" db="EMBL/GenBank/DDBJ databases">
        <title>Polyphasic taxonomy analysis of Qipengyuania sp.RS5-5.</title>
        <authorList>
            <person name="Xamxidin M."/>
            <person name="Wu M."/>
        </authorList>
    </citation>
    <scope>NUCLEOTIDE SEQUENCE [LARGE SCALE GENOMIC DNA]</scope>
    <source>
        <strain evidence="2 3">RS5-5</strain>
    </source>
</reference>
<dbReference type="RefSeq" id="WP_257596672.1">
    <property type="nucleotide sequence ID" value="NZ_JANKHH010000007.1"/>
</dbReference>
<keyword evidence="3" id="KW-1185">Reference proteome</keyword>
<feature type="transmembrane region" description="Helical" evidence="1">
    <location>
        <begin position="12"/>
        <end position="34"/>
    </location>
</feature>
<dbReference type="Proteomes" id="UP001206067">
    <property type="component" value="Unassembled WGS sequence"/>
</dbReference>
<evidence type="ECO:0008006" key="4">
    <source>
        <dbReference type="Google" id="ProtNLM"/>
    </source>
</evidence>
<protein>
    <recommendedName>
        <fullName evidence="4">DUF2892 domain-containing protein</fullName>
    </recommendedName>
</protein>
<name>A0ABT1XV71_9SPHN</name>
<proteinExistence type="predicted"/>
<feature type="transmembrane region" description="Helical" evidence="1">
    <location>
        <begin position="40"/>
        <end position="61"/>
    </location>
</feature>
<keyword evidence="1" id="KW-0472">Membrane</keyword>
<evidence type="ECO:0000313" key="2">
    <source>
        <dbReference type="EMBL" id="MCR2834826.1"/>
    </source>
</evidence>